<name>A0A9Q0DWN0_9TELE</name>
<sequence>RPFLLVLITEDPGGISLETLPAGPYHRGSWWDLPRDPSCWSLSQRILRILEGSRSLETLPAGPYHRVSWRDLPRDPSCWSLSQRIL</sequence>
<protein>
    <submittedName>
        <fullName evidence="1">Uncharacterized protein</fullName>
    </submittedName>
</protein>
<reference evidence="1" key="1">
    <citation type="submission" date="2022-07" db="EMBL/GenBank/DDBJ databases">
        <title>Chromosome-level genome of Muraenolepis orangiensis.</title>
        <authorList>
            <person name="Kim J."/>
        </authorList>
    </citation>
    <scope>NUCLEOTIDE SEQUENCE</scope>
    <source>
        <strain evidence="1">KU_S4_2022</strain>
        <tissue evidence="1">Muscle</tissue>
    </source>
</reference>
<feature type="non-terminal residue" evidence="1">
    <location>
        <position position="86"/>
    </location>
</feature>
<evidence type="ECO:0000313" key="1">
    <source>
        <dbReference type="EMBL" id="KAJ3593927.1"/>
    </source>
</evidence>
<accession>A0A9Q0DWN0</accession>
<gene>
    <name evidence="1" type="ORF">NHX12_006260</name>
</gene>
<proteinExistence type="predicted"/>
<comment type="caution">
    <text evidence="1">The sequence shown here is derived from an EMBL/GenBank/DDBJ whole genome shotgun (WGS) entry which is preliminary data.</text>
</comment>
<dbReference type="AlphaFoldDB" id="A0A9Q0DWN0"/>
<dbReference type="Proteomes" id="UP001148018">
    <property type="component" value="Unassembled WGS sequence"/>
</dbReference>
<feature type="non-terminal residue" evidence="1">
    <location>
        <position position="1"/>
    </location>
</feature>
<keyword evidence="2" id="KW-1185">Reference proteome</keyword>
<evidence type="ECO:0000313" key="2">
    <source>
        <dbReference type="Proteomes" id="UP001148018"/>
    </source>
</evidence>
<organism evidence="1 2">
    <name type="scientific">Muraenolepis orangiensis</name>
    <name type="common">Patagonian moray cod</name>
    <dbReference type="NCBI Taxonomy" id="630683"/>
    <lineage>
        <taxon>Eukaryota</taxon>
        <taxon>Metazoa</taxon>
        <taxon>Chordata</taxon>
        <taxon>Craniata</taxon>
        <taxon>Vertebrata</taxon>
        <taxon>Euteleostomi</taxon>
        <taxon>Actinopterygii</taxon>
        <taxon>Neopterygii</taxon>
        <taxon>Teleostei</taxon>
        <taxon>Neoteleostei</taxon>
        <taxon>Acanthomorphata</taxon>
        <taxon>Zeiogadaria</taxon>
        <taxon>Gadariae</taxon>
        <taxon>Gadiformes</taxon>
        <taxon>Muraenolepidoidei</taxon>
        <taxon>Muraenolepididae</taxon>
        <taxon>Muraenolepis</taxon>
    </lineage>
</organism>
<dbReference type="EMBL" id="JANIIK010000112">
    <property type="protein sequence ID" value="KAJ3593927.1"/>
    <property type="molecule type" value="Genomic_DNA"/>
</dbReference>